<organism evidence="2 3">
    <name type="scientific">Nesterenkonia rhizosphaerae</name>
    <dbReference type="NCBI Taxonomy" id="1348272"/>
    <lineage>
        <taxon>Bacteria</taxon>
        <taxon>Bacillati</taxon>
        <taxon>Actinomycetota</taxon>
        <taxon>Actinomycetes</taxon>
        <taxon>Micrococcales</taxon>
        <taxon>Micrococcaceae</taxon>
        <taxon>Nesterenkonia</taxon>
    </lineage>
</organism>
<dbReference type="InterPro" id="IPR001173">
    <property type="entry name" value="Glyco_trans_2-like"/>
</dbReference>
<dbReference type="EMBL" id="BAABLW010000001">
    <property type="protein sequence ID" value="GAA4910126.1"/>
    <property type="molecule type" value="Genomic_DNA"/>
</dbReference>
<keyword evidence="3" id="KW-1185">Reference proteome</keyword>
<evidence type="ECO:0000313" key="3">
    <source>
        <dbReference type="Proteomes" id="UP001500368"/>
    </source>
</evidence>
<dbReference type="Proteomes" id="UP001500368">
    <property type="component" value="Unassembled WGS sequence"/>
</dbReference>
<protein>
    <recommendedName>
        <fullName evidence="1">Glycosyltransferase 2-like domain-containing protein</fullName>
    </recommendedName>
</protein>
<evidence type="ECO:0000259" key="1">
    <source>
        <dbReference type="Pfam" id="PF00535"/>
    </source>
</evidence>
<gene>
    <name evidence="2" type="ORF">GCM10025790_00010</name>
</gene>
<sequence>MLGGPTTTETRAITRKAMLSDYVDKAATRGVALEATALRTESTAMRAILAHAASDGRLECDELVKNVLAGSTQGLDPEWTAKLARVCALQQSHDTDLEFALRAFKVMNAALPKTVDYRRFHKLHVELLTQESQYEDAERLIEQNPDLQALYYGYLKTDLKNPFLRQDPSLHTAWLEAFNAPLRNKCLAEIRLNDDIDQKPFDRLETATELSAIEDGPLVTVIMTTYHPDPNGVLVSARSIIEQSWRNIELLVVDDGSPSEYNDTLDALASLDPRVRVIRLLNNGGTYRARNVGISEAQGKYITGQDADDWSHPHRIERQVRTLEADPALPAVQAFAITMNEDLVRMRPGYNPFIQSAPTLMVKQEIAEKLGGYLDARKAADNEFRHRISRFTGKEVKLLKEPLIFMRILASSLSRGDFRAGWQHPARRAFWSSYVEWHESAVEEELAIRPGEDPPVFIPERFKVERTRTDNRHPEYDVVFVGDWRQLGGPQISMLNEIEALRQQDLQIAVMHLEATRFMASSAKKLCAPVQKLINEGAVTQLLPDEKANLKLLVLRYPPILQFPPDTPISASVERLIILANQAPSERDGSDIRYIPVECADNAERLFGTRGTWAPQGPTVRSALDGLLDPDEIAEYDIPGIIDTDLWRADRSYFRGDRPILGRHSRDNAMKWPEDPADLEAAYPSHGKFDVRVMGGARAALKVTGASRAPSSWVIFETNEMPVRAFLNSLDYFVYFQHSAAYDAFGRAVLEALASGCVTILPAHFQETFGNAAIYAAPDQVEELVSYYHERPVEFVKQANRAMEIVEERFSFKGYASLIQSILAQDQR</sequence>
<accession>A0ABP9FPQ2</accession>
<name>A0ABP9FPQ2_9MICC</name>
<feature type="domain" description="Glycosyltransferase 2-like" evidence="1">
    <location>
        <begin position="220"/>
        <end position="349"/>
    </location>
</feature>
<reference evidence="3" key="1">
    <citation type="journal article" date="2019" name="Int. J. Syst. Evol. Microbiol.">
        <title>The Global Catalogue of Microorganisms (GCM) 10K type strain sequencing project: providing services to taxonomists for standard genome sequencing and annotation.</title>
        <authorList>
            <consortium name="The Broad Institute Genomics Platform"/>
            <consortium name="The Broad Institute Genome Sequencing Center for Infectious Disease"/>
            <person name="Wu L."/>
            <person name="Ma J."/>
        </authorList>
    </citation>
    <scope>NUCLEOTIDE SEQUENCE [LARGE SCALE GENOMIC DNA]</scope>
    <source>
        <strain evidence="3">JCM 19129</strain>
    </source>
</reference>
<dbReference type="PANTHER" id="PTHR22916">
    <property type="entry name" value="GLYCOSYLTRANSFERASE"/>
    <property type="match status" value="1"/>
</dbReference>
<dbReference type="Pfam" id="PF00535">
    <property type="entry name" value="Glycos_transf_2"/>
    <property type="match status" value="1"/>
</dbReference>
<dbReference type="SUPFAM" id="SSF53756">
    <property type="entry name" value="UDP-Glycosyltransferase/glycogen phosphorylase"/>
    <property type="match status" value="1"/>
</dbReference>
<comment type="caution">
    <text evidence="2">The sequence shown here is derived from an EMBL/GenBank/DDBJ whole genome shotgun (WGS) entry which is preliminary data.</text>
</comment>
<dbReference type="CDD" id="cd00761">
    <property type="entry name" value="Glyco_tranf_GTA_type"/>
    <property type="match status" value="1"/>
</dbReference>
<dbReference type="PANTHER" id="PTHR22916:SF3">
    <property type="entry name" value="UDP-GLCNAC:BETAGAL BETA-1,3-N-ACETYLGLUCOSAMINYLTRANSFERASE-LIKE PROTEIN 1"/>
    <property type="match status" value="1"/>
</dbReference>
<proteinExistence type="predicted"/>
<dbReference type="SUPFAM" id="SSF53448">
    <property type="entry name" value="Nucleotide-diphospho-sugar transferases"/>
    <property type="match status" value="1"/>
</dbReference>
<dbReference type="InterPro" id="IPR029044">
    <property type="entry name" value="Nucleotide-diphossugar_trans"/>
</dbReference>
<dbReference type="Gene3D" id="3.90.550.10">
    <property type="entry name" value="Spore Coat Polysaccharide Biosynthesis Protein SpsA, Chain A"/>
    <property type="match status" value="1"/>
</dbReference>
<evidence type="ECO:0000313" key="2">
    <source>
        <dbReference type="EMBL" id="GAA4910126.1"/>
    </source>
</evidence>
<dbReference type="Gene3D" id="3.40.50.2000">
    <property type="entry name" value="Glycogen Phosphorylase B"/>
    <property type="match status" value="1"/>
</dbReference>